<reference evidence="3" key="1">
    <citation type="submission" date="2016-12" db="EMBL/GenBank/DDBJ databases">
        <authorList>
            <person name="Varghese N."/>
            <person name="Submissions S."/>
        </authorList>
    </citation>
    <scope>NUCLEOTIDE SEQUENCE [LARGE SCALE GENOMIC DNA]</scope>
    <source>
        <strain evidence="3">DSM 13020</strain>
    </source>
</reference>
<evidence type="ECO:0000313" key="3">
    <source>
        <dbReference type="Proteomes" id="UP000184207"/>
    </source>
</evidence>
<dbReference type="RefSeq" id="WP_245789506.1">
    <property type="nucleotide sequence ID" value="NZ_FRDJ01000003.1"/>
</dbReference>
<dbReference type="PANTHER" id="PTHR33238">
    <property type="entry name" value="IRON (METAL) DEPENDENT REPRESSOR, DTXR FAMILY"/>
    <property type="match status" value="1"/>
</dbReference>
<protein>
    <submittedName>
        <fullName evidence="2">Iron (Metal) dependent repressor, DtxR family</fullName>
    </submittedName>
</protein>
<evidence type="ECO:0000313" key="2">
    <source>
        <dbReference type="EMBL" id="SHN57203.1"/>
    </source>
</evidence>
<dbReference type="Proteomes" id="UP000184207">
    <property type="component" value="Unassembled WGS sequence"/>
</dbReference>
<dbReference type="EMBL" id="FRDJ01000003">
    <property type="protein sequence ID" value="SHN57203.1"/>
    <property type="molecule type" value="Genomic_DNA"/>
</dbReference>
<name>A0A1M7SFG4_FERGO</name>
<evidence type="ECO:0000259" key="1">
    <source>
        <dbReference type="PROSITE" id="PS50944"/>
    </source>
</evidence>
<sequence length="180" mass="21090">MNNENREIRELREGKREKLTPTVMSYISAIYTLIEKEGVACVSDIAKLKEVSYASATNAVKKLSSLGLVEHKRYGFAKLTQRGLRIAQMLKSGESRIKYFFMYVVGIPQKKAEQIASLMVYDLDAETRRKLRKFYSILIDFTKDRCEELEKFIKEHRMNSELPEEAFRLKDKIKEDEDYE</sequence>
<dbReference type="InterPro" id="IPR050536">
    <property type="entry name" value="DtxR_MntR_Metal-Reg"/>
</dbReference>
<dbReference type="AlphaFoldDB" id="A0A1M7SFG4"/>
<dbReference type="Pfam" id="PF01325">
    <property type="entry name" value="Fe_dep_repress"/>
    <property type="match status" value="1"/>
</dbReference>
<dbReference type="InterPro" id="IPR036388">
    <property type="entry name" value="WH-like_DNA-bd_sf"/>
</dbReference>
<dbReference type="GO" id="GO:0046914">
    <property type="term" value="F:transition metal ion binding"/>
    <property type="evidence" value="ECO:0007669"/>
    <property type="project" value="InterPro"/>
</dbReference>
<gene>
    <name evidence="2" type="ORF">SAMN02745226_00859</name>
</gene>
<dbReference type="InterPro" id="IPR022689">
    <property type="entry name" value="Iron_dep_repressor"/>
</dbReference>
<organism evidence="2 3">
    <name type="scientific">Fervidobacterium gondwanense DSM 13020</name>
    <dbReference type="NCBI Taxonomy" id="1121883"/>
    <lineage>
        <taxon>Bacteria</taxon>
        <taxon>Thermotogati</taxon>
        <taxon>Thermotogota</taxon>
        <taxon>Thermotogae</taxon>
        <taxon>Thermotogales</taxon>
        <taxon>Fervidobacteriaceae</taxon>
        <taxon>Fervidobacterium</taxon>
    </lineage>
</organism>
<dbReference type="SMART" id="SM00529">
    <property type="entry name" value="HTH_DTXR"/>
    <property type="match status" value="1"/>
</dbReference>
<feature type="domain" description="HTH dtxR-type" evidence="1">
    <location>
        <begin position="19"/>
        <end position="80"/>
    </location>
</feature>
<keyword evidence="3" id="KW-1185">Reference proteome</keyword>
<dbReference type="GO" id="GO:0003677">
    <property type="term" value="F:DNA binding"/>
    <property type="evidence" value="ECO:0007669"/>
    <property type="project" value="InterPro"/>
</dbReference>
<accession>A0A1M7SFG4</accession>
<proteinExistence type="predicted"/>
<dbReference type="Gene3D" id="1.10.10.10">
    <property type="entry name" value="Winged helix-like DNA-binding domain superfamily/Winged helix DNA-binding domain"/>
    <property type="match status" value="1"/>
</dbReference>
<dbReference type="InterPro" id="IPR022687">
    <property type="entry name" value="HTH_DTXR"/>
</dbReference>
<dbReference type="InterPro" id="IPR036390">
    <property type="entry name" value="WH_DNA-bd_sf"/>
</dbReference>
<dbReference type="PANTHER" id="PTHR33238:SF7">
    <property type="entry name" value="IRON-DEPENDENT TRANSCRIPTIONAL REGULATOR"/>
    <property type="match status" value="1"/>
</dbReference>
<dbReference type="GO" id="GO:0003700">
    <property type="term" value="F:DNA-binding transcription factor activity"/>
    <property type="evidence" value="ECO:0007669"/>
    <property type="project" value="InterPro"/>
</dbReference>
<dbReference type="PROSITE" id="PS50944">
    <property type="entry name" value="HTH_DTXR"/>
    <property type="match status" value="1"/>
</dbReference>
<dbReference type="SUPFAM" id="SSF46785">
    <property type="entry name" value="Winged helix' DNA-binding domain"/>
    <property type="match status" value="1"/>
</dbReference>
<dbReference type="STRING" id="1121883.SAMN02745226_00859"/>